<dbReference type="PANTHER" id="PTHR46238">
    <property type="entry name" value="REVERSE TRANSCRIPTASE DOMAIN-CONTAINING PROTEIN"/>
    <property type="match status" value="1"/>
</dbReference>
<organism evidence="1 2">
    <name type="scientific">Platanthera zijinensis</name>
    <dbReference type="NCBI Taxonomy" id="2320716"/>
    <lineage>
        <taxon>Eukaryota</taxon>
        <taxon>Viridiplantae</taxon>
        <taxon>Streptophyta</taxon>
        <taxon>Embryophyta</taxon>
        <taxon>Tracheophyta</taxon>
        <taxon>Spermatophyta</taxon>
        <taxon>Magnoliopsida</taxon>
        <taxon>Liliopsida</taxon>
        <taxon>Asparagales</taxon>
        <taxon>Orchidaceae</taxon>
        <taxon>Orchidoideae</taxon>
        <taxon>Orchideae</taxon>
        <taxon>Orchidinae</taxon>
        <taxon>Platanthera</taxon>
    </lineage>
</organism>
<dbReference type="PANTHER" id="PTHR46238:SF8">
    <property type="entry name" value="ENDONUCLEASE_EXONUCLEASE_PHOSPHATASE DOMAIN-CONTAINING PROTEIN"/>
    <property type="match status" value="1"/>
</dbReference>
<dbReference type="Proteomes" id="UP001418222">
    <property type="component" value="Unassembled WGS sequence"/>
</dbReference>
<gene>
    <name evidence="1" type="ORF">KSP39_PZI022888</name>
</gene>
<comment type="caution">
    <text evidence="1">The sequence shown here is derived from an EMBL/GenBank/DDBJ whole genome shotgun (WGS) entry which is preliminary data.</text>
</comment>
<reference evidence="1 2" key="1">
    <citation type="journal article" date="2022" name="Nat. Plants">
        <title>Genomes of leafy and leafless Platanthera orchids illuminate the evolution of mycoheterotrophy.</title>
        <authorList>
            <person name="Li M.H."/>
            <person name="Liu K.W."/>
            <person name="Li Z."/>
            <person name="Lu H.C."/>
            <person name="Ye Q.L."/>
            <person name="Zhang D."/>
            <person name="Wang J.Y."/>
            <person name="Li Y.F."/>
            <person name="Zhong Z.M."/>
            <person name="Liu X."/>
            <person name="Yu X."/>
            <person name="Liu D.K."/>
            <person name="Tu X.D."/>
            <person name="Liu B."/>
            <person name="Hao Y."/>
            <person name="Liao X.Y."/>
            <person name="Jiang Y.T."/>
            <person name="Sun W.H."/>
            <person name="Chen J."/>
            <person name="Chen Y.Q."/>
            <person name="Ai Y."/>
            <person name="Zhai J.W."/>
            <person name="Wu S.S."/>
            <person name="Zhou Z."/>
            <person name="Hsiao Y.Y."/>
            <person name="Wu W.L."/>
            <person name="Chen Y.Y."/>
            <person name="Lin Y.F."/>
            <person name="Hsu J.L."/>
            <person name="Li C.Y."/>
            <person name="Wang Z.W."/>
            <person name="Zhao X."/>
            <person name="Zhong W.Y."/>
            <person name="Ma X.K."/>
            <person name="Ma L."/>
            <person name="Huang J."/>
            <person name="Chen G.Z."/>
            <person name="Huang M.Z."/>
            <person name="Huang L."/>
            <person name="Peng D.H."/>
            <person name="Luo Y.B."/>
            <person name="Zou S.Q."/>
            <person name="Chen S.P."/>
            <person name="Lan S."/>
            <person name="Tsai W.C."/>
            <person name="Van de Peer Y."/>
            <person name="Liu Z.J."/>
        </authorList>
    </citation>
    <scope>NUCLEOTIDE SEQUENCE [LARGE SCALE GENOMIC DNA]</scope>
    <source>
        <strain evidence="1">Lor287</strain>
    </source>
</reference>
<keyword evidence="2" id="KW-1185">Reference proteome</keyword>
<evidence type="ECO:0000313" key="1">
    <source>
        <dbReference type="EMBL" id="KAK8916646.1"/>
    </source>
</evidence>
<dbReference type="AlphaFoldDB" id="A0AAP0AVQ3"/>
<proteinExistence type="predicted"/>
<name>A0AAP0AVQ3_9ASPA</name>
<sequence length="134" mass="15911">MLGSECWALNCVHVKKMGVAEMRMLRWMCGHTRLDKIRNESIRDKKEVAPIAEKMREVRLRWFGHVQRRPLEAPVRRCESLLTRHVKRGRGRSIKTWNETIRKDMMYLGISEIMTQNRAQWRQKIIIADPTIVG</sequence>
<dbReference type="EMBL" id="JBBWWQ010000020">
    <property type="protein sequence ID" value="KAK8916646.1"/>
    <property type="molecule type" value="Genomic_DNA"/>
</dbReference>
<accession>A0AAP0AVQ3</accession>
<protein>
    <submittedName>
        <fullName evidence="1">Uncharacterized protein</fullName>
    </submittedName>
</protein>
<evidence type="ECO:0000313" key="2">
    <source>
        <dbReference type="Proteomes" id="UP001418222"/>
    </source>
</evidence>